<reference evidence="1 2" key="1">
    <citation type="journal article" date="2023" name="Front. Microbiol.">
        <title>Genomic analyses of Burkholderia respiratory isolates indicates two evolutionarily distinct B. anthina clades.</title>
        <authorList>
            <person name="Pham A."/>
            <person name="Volmer J.G."/>
            <person name="Chambers D.C."/>
            <person name="Smith D.J."/>
            <person name="Reid D.W."/>
            <person name="Burr L."/>
            <person name="Wells T.J."/>
        </authorList>
    </citation>
    <scope>NUCLEOTIDE SEQUENCE [LARGE SCALE GENOMIC DNA]</scope>
    <source>
        <strain evidence="1 2">BCCIQ07A</strain>
    </source>
</reference>
<keyword evidence="2" id="KW-1185">Reference proteome</keyword>
<name>A0ABU5WNM6_9BURK</name>
<dbReference type="Proteomes" id="UP001304467">
    <property type="component" value="Unassembled WGS sequence"/>
</dbReference>
<accession>A0ABU5WNM6</accession>
<sequence>MTDEQLNKNFEFLRAEIDMLRARNDVLSISLKYAILSTQNRKDLLQLIISRLRDTANHALFSPQPSDAYLTAFDAAAEGVEKWLEALPPAGR</sequence>
<proteinExistence type="predicted"/>
<dbReference type="RefSeq" id="WP_323620085.1">
    <property type="nucleotide sequence ID" value="NZ_JAWRKY010000003.1"/>
</dbReference>
<gene>
    <name evidence="1" type="ORF">SB593_16715</name>
</gene>
<evidence type="ECO:0000313" key="1">
    <source>
        <dbReference type="EMBL" id="MEB2580597.1"/>
    </source>
</evidence>
<dbReference type="EMBL" id="JAWRLE010000025">
    <property type="protein sequence ID" value="MEB2580597.1"/>
    <property type="molecule type" value="Genomic_DNA"/>
</dbReference>
<protein>
    <submittedName>
        <fullName evidence="1">Uncharacterized protein</fullName>
    </submittedName>
</protein>
<evidence type="ECO:0000313" key="2">
    <source>
        <dbReference type="Proteomes" id="UP001304467"/>
    </source>
</evidence>
<organism evidence="1 2">
    <name type="scientific">Burkholderia anthinoferrum</name>
    <dbReference type="NCBI Taxonomy" id="3090833"/>
    <lineage>
        <taxon>Bacteria</taxon>
        <taxon>Pseudomonadati</taxon>
        <taxon>Pseudomonadota</taxon>
        <taxon>Betaproteobacteria</taxon>
        <taxon>Burkholderiales</taxon>
        <taxon>Burkholderiaceae</taxon>
        <taxon>Burkholderia</taxon>
    </lineage>
</organism>
<comment type="caution">
    <text evidence="1">The sequence shown here is derived from an EMBL/GenBank/DDBJ whole genome shotgun (WGS) entry which is preliminary data.</text>
</comment>